<dbReference type="AlphaFoldDB" id="A0A822C1N3"/>
<evidence type="ECO:0000256" key="3">
    <source>
        <dbReference type="SAM" id="Coils"/>
    </source>
</evidence>
<keyword evidence="1" id="KW-0677">Repeat</keyword>
<evidence type="ECO:0000256" key="2">
    <source>
        <dbReference type="ARBA" id="ARBA00022803"/>
    </source>
</evidence>
<name>A0A822C1N3_9BILA</name>
<evidence type="ECO:0000313" key="4">
    <source>
        <dbReference type="EMBL" id="CAF5035819.1"/>
    </source>
</evidence>
<accession>A0A822C1N3</accession>
<dbReference type="PANTHER" id="PTHR45883:SF2">
    <property type="entry name" value="HSC70-INTERACTING PROTEIN"/>
    <property type="match status" value="1"/>
</dbReference>
<keyword evidence="3" id="KW-0175">Coiled coil</keyword>
<dbReference type="Proteomes" id="UP000663848">
    <property type="component" value="Unassembled WGS sequence"/>
</dbReference>
<dbReference type="EMBL" id="CAJOBR010044940">
    <property type="protein sequence ID" value="CAF5035819.1"/>
    <property type="molecule type" value="Genomic_DNA"/>
</dbReference>
<evidence type="ECO:0000256" key="1">
    <source>
        <dbReference type="ARBA" id="ARBA00022737"/>
    </source>
</evidence>
<reference evidence="4" key="1">
    <citation type="submission" date="2021-02" db="EMBL/GenBank/DDBJ databases">
        <authorList>
            <person name="Nowell W R."/>
        </authorList>
    </citation>
    <scope>NUCLEOTIDE SEQUENCE</scope>
</reference>
<gene>
    <name evidence="4" type="ORF">QYT958_LOCUS41015</name>
</gene>
<feature type="coiled-coil region" evidence="3">
    <location>
        <begin position="29"/>
        <end position="72"/>
    </location>
</feature>
<feature type="non-terminal residue" evidence="4">
    <location>
        <position position="76"/>
    </location>
</feature>
<keyword evidence="2" id="KW-0802">TPR repeat</keyword>
<dbReference type="PANTHER" id="PTHR45883">
    <property type="entry name" value="HSC70-INTERACTING PROTEIN"/>
    <property type="match status" value="1"/>
</dbReference>
<protein>
    <submittedName>
        <fullName evidence="4">Uncharacterized protein</fullName>
    </submittedName>
</protein>
<dbReference type="GO" id="GO:0030544">
    <property type="term" value="F:Hsp70 protein binding"/>
    <property type="evidence" value="ECO:0007669"/>
    <property type="project" value="TreeGrafter"/>
</dbReference>
<dbReference type="InterPro" id="IPR011990">
    <property type="entry name" value="TPR-like_helical_dom_sf"/>
</dbReference>
<organism evidence="4 5">
    <name type="scientific">Rotaria socialis</name>
    <dbReference type="NCBI Taxonomy" id="392032"/>
    <lineage>
        <taxon>Eukaryota</taxon>
        <taxon>Metazoa</taxon>
        <taxon>Spiralia</taxon>
        <taxon>Gnathifera</taxon>
        <taxon>Rotifera</taxon>
        <taxon>Eurotatoria</taxon>
        <taxon>Bdelloidea</taxon>
        <taxon>Philodinida</taxon>
        <taxon>Philodinidae</taxon>
        <taxon>Rotaria</taxon>
    </lineage>
</organism>
<evidence type="ECO:0000313" key="5">
    <source>
        <dbReference type="Proteomes" id="UP000663848"/>
    </source>
</evidence>
<sequence length="76" mass="9223">MLGDWDEAYKDFCKAQLSDFDEDVQTWCKEVQAKKVAEHKRKYERLREVKEIDAKRERVRKAQEAYAKAQQEENER</sequence>
<comment type="caution">
    <text evidence="4">The sequence shown here is derived from an EMBL/GenBank/DDBJ whole genome shotgun (WGS) entry which is preliminary data.</text>
</comment>
<proteinExistence type="predicted"/>
<dbReference type="Gene3D" id="1.25.40.10">
    <property type="entry name" value="Tetratricopeptide repeat domain"/>
    <property type="match status" value="1"/>
</dbReference>
<feature type="non-terminal residue" evidence="4">
    <location>
        <position position="1"/>
    </location>
</feature>